<dbReference type="HOGENOM" id="CLU_2105776_0_0_0"/>
<reference evidence="3 4" key="1">
    <citation type="journal article" date="2009" name="Appl. Environ. Microbiol.">
        <title>Three genomes from the phylum Acidobacteria provide insight into the lifestyles of these microorganisms in soils.</title>
        <authorList>
            <person name="Ward N.L."/>
            <person name="Challacombe J.F."/>
            <person name="Janssen P.H."/>
            <person name="Henrissat B."/>
            <person name="Coutinho P.M."/>
            <person name="Wu M."/>
            <person name="Xie G."/>
            <person name="Haft D.H."/>
            <person name="Sait M."/>
            <person name="Badger J."/>
            <person name="Barabote R.D."/>
            <person name="Bradley B."/>
            <person name="Brettin T.S."/>
            <person name="Brinkac L.M."/>
            <person name="Bruce D."/>
            <person name="Creasy T."/>
            <person name="Daugherty S.C."/>
            <person name="Davidsen T.M."/>
            <person name="DeBoy R.T."/>
            <person name="Detter J.C."/>
            <person name="Dodson R.J."/>
            <person name="Durkin A.S."/>
            <person name="Ganapathy A."/>
            <person name="Gwinn-Giglio M."/>
            <person name="Han C.S."/>
            <person name="Khouri H."/>
            <person name="Kiss H."/>
            <person name="Kothari S.P."/>
            <person name="Madupu R."/>
            <person name="Nelson K.E."/>
            <person name="Nelson W.C."/>
            <person name="Paulsen I."/>
            <person name="Penn K."/>
            <person name="Ren Q."/>
            <person name="Rosovitz M.J."/>
            <person name="Selengut J.D."/>
            <person name="Shrivastava S."/>
            <person name="Sullivan S.A."/>
            <person name="Tapia R."/>
            <person name="Thompson L.S."/>
            <person name="Watkins K.L."/>
            <person name="Yang Q."/>
            <person name="Yu C."/>
            <person name="Zafar N."/>
            <person name="Zhou L."/>
            <person name="Kuske C.R."/>
        </authorList>
    </citation>
    <scope>NUCLEOTIDE SEQUENCE [LARGE SCALE GENOMIC DNA]</scope>
    <source>
        <strain evidence="3 4">Ellin345</strain>
    </source>
</reference>
<name>Q1IKD5_KORVE</name>
<keyword evidence="4" id="KW-1185">Reference proteome</keyword>
<evidence type="ECO:0008006" key="5">
    <source>
        <dbReference type="Google" id="ProtNLM"/>
    </source>
</evidence>
<evidence type="ECO:0000256" key="1">
    <source>
        <dbReference type="SAM" id="MobiDB-lite"/>
    </source>
</evidence>
<dbReference type="Proteomes" id="UP000002432">
    <property type="component" value="Chromosome"/>
</dbReference>
<feature type="signal peptide" evidence="2">
    <location>
        <begin position="1"/>
        <end position="20"/>
    </location>
</feature>
<feature type="region of interest" description="Disordered" evidence="1">
    <location>
        <begin position="88"/>
        <end position="115"/>
    </location>
</feature>
<sequence>MNWILKFTIAAMMVFALAAAAQQTSTMPSVDEHMKFLTTQLDLTADQQAKLRPIVQRMQESAEKVTEDESLTSDARHEKLKALHEKALKEARGYLNPDQQQKLDSLEKNPHPDAH</sequence>
<dbReference type="RefSeq" id="WP_011524464.1">
    <property type="nucleotide sequence ID" value="NC_008009.1"/>
</dbReference>
<protein>
    <recommendedName>
        <fullName evidence="5">LTXXQ motif protein</fullName>
    </recommendedName>
</protein>
<organism evidence="3 4">
    <name type="scientific">Koribacter versatilis (strain Ellin345)</name>
    <dbReference type="NCBI Taxonomy" id="204669"/>
    <lineage>
        <taxon>Bacteria</taxon>
        <taxon>Pseudomonadati</taxon>
        <taxon>Acidobacteriota</taxon>
        <taxon>Terriglobia</taxon>
        <taxon>Terriglobales</taxon>
        <taxon>Candidatus Korobacteraceae</taxon>
        <taxon>Candidatus Korobacter</taxon>
    </lineage>
</organism>
<accession>Q1IKD5</accession>
<keyword evidence="2" id="KW-0732">Signal</keyword>
<evidence type="ECO:0000313" key="4">
    <source>
        <dbReference type="Proteomes" id="UP000002432"/>
    </source>
</evidence>
<dbReference type="EnsemblBacteria" id="ABF42665">
    <property type="protein sequence ID" value="ABF42665"/>
    <property type="gene ID" value="Acid345_3664"/>
</dbReference>
<gene>
    <name evidence="3" type="ordered locus">Acid345_3664</name>
</gene>
<dbReference type="AlphaFoldDB" id="Q1IKD5"/>
<feature type="compositionally biased region" description="Basic and acidic residues" evidence="1">
    <location>
        <begin position="104"/>
        <end position="115"/>
    </location>
</feature>
<dbReference type="EMBL" id="CP000360">
    <property type="protein sequence ID" value="ABF42665.1"/>
    <property type="molecule type" value="Genomic_DNA"/>
</dbReference>
<proteinExistence type="predicted"/>
<evidence type="ECO:0000313" key="3">
    <source>
        <dbReference type="EMBL" id="ABF42665.1"/>
    </source>
</evidence>
<dbReference type="KEGG" id="aba:Acid345_3664"/>
<evidence type="ECO:0000256" key="2">
    <source>
        <dbReference type="SAM" id="SignalP"/>
    </source>
</evidence>
<feature type="chain" id="PRO_5004191128" description="LTXXQ motif protein" evidence="2">
    <location>
        <begin position="21"/>
        <end position="115"/>
    </location>
</feature>